<gene>
    <name evidence="2" type="ORF">OG469_39365</name>
</gene>
<protein>
    <submittedName>
        <fullName evidence="2">Uncharacterized protein</fullName>
    </submittedName>
</protein>
<evidence type="ECO:0000256" key="1">
    <source>
        <dbReference type="SAM" id="MobiDB-lite"/>
    </source>
</evidence>
<dbReference type="Gene3D" id="1.25.40.10">
    <property type="entry name" value="Tetratricopeptide repeat domain"/>
    <property type="match status" value="2"/>
</dbReference>
<sequence length="551" mass="58731">MAQTGFHRRDEPEAQDRLVAWAEDVGLLRMRERRRGPAPDRHTGSGVVRSGYEPCLLALLRVAVSEDPGRGFPTWLLESLARTGHLAQAAELAYATSGRSGPGDTLVALVEAAAHAGDLQGAQALAESIPERDAHDRALVALVPAWARGGERGRAVALAERVRYPHHWGRTWATLAKAEADRGDMASALECAARADELASMAGGVASPDVLALLVEVAVVAGDAAWAAELADRMQSQAAPIGYDRRQGGLHPLARVLACEAIQGDLRRIDALLSSPDESADADVDLPRTDGQAAREDPEPDPDCFIHLLPDPRSGPPVDARVMADLVHAVAETADHDLALALADRAERLLDTGTGRHSHDLLEAVILLLAGRGHHLRAMALADRFDEPSLRSARQARIVREVARHGDVDRAEYLARAITDQPAGAVALVGVVHELARRGLLDRAQELAGSFTDAWDRDEALTAVVHGLARQGSMSRAESLASSIVHRAARARALASLVELSPPPRARRLAAQAVVLNGWAAVLDVLEPIVPRAAVTVADQLGRRVPEPVSS</sequence>
<name>A0ABZ1WJF1_9ACTN</name>
<evidence type="ECO:0000313" key="2">
    <source>
        <dbReference type="EMBL" id="WUS61026.1"/>
    </source>
</evidence>
<dbReference type="EMBL" id="CP108482">
    <property type="protein sequence ID" value="WUS61026.1"/>
    <property type="molecule type" value="Genomic_DNA"/>
</dbReference>
<evidence type="ECO:0000313" key="3">
    <source>
        <dbReference type="Proteomes" id="UP001432014"/>
    </source>
</evidence>
<dbReference type="InterPro" id="IPR011990">
    <property type="entry name" value="TPR-like_helical_dom_sf"/>
</dbReference>
<keyword evidence="3" id="KW-1185">Reference proteome</keyword>
<accession>A0ABZ1WJF1</accession>
<dbReference type="Proteomes" id="UP001432014">
    <property type="component" value="Chromosome"/>
</dbReference>
<reference evidence="2 3" key="1">
    <citation type="submission" date="2022-10" db="EMBL/GenBank/DDBJ databases">
        <title>The complete genomes of actinobacterial strains from the NBC collection.</title>
        <authorList>
            <person name="Joergensen T.S."/>
            <person name="Alvarez Arevalo M."/>
            <person name="Sterndorff E.B."/>
            <person name="Faurdal D."/>
            <person name="Vuksanovic O."/>
            <person name="Mourched A.-S."/>
            <person name="Charusanti P."/>
            <person name="Shaw S."/>
            <person name="Blin K."/>
            <person name="Weber T."/>
        </authorList>
    </citation>
    <scope>NUCLEOTIDE SEQUENCE [LARGE SCALE GENOMIC DNA]</scope>
    <source>
        <strain evidence="2 3">NBC_01247</strain>
    </source>
</reference>
<feature type="region of interest" description="Disordered" evidence="1">
    <location>
        <begin position="278"/>
        <end position="302"/>
    </location>
</feature>
<organism evidence="2 3">
    <name type="scientific">Kitasatospora herbaricolor</name>
    <dbReference type="NCBI Taxonomy" id="68217"/>
    <lineage>
        <taxon>Bacteria</taxon>
        <taxon>Bacillati</taxon>
        <taxon>Actinomycetota</taxon>
        <taxon>Actinomycetes</taxon>
        <taxon>Kitasatosporales</taxon>
        <taxon>Streptomycetaceae</taxon>
        <taxon>Kitasatospora</taxon>
    </lineage>
</organism>
<dbReference type="RefSeq" id="WP_329611686.1">
    <property type="nucleotide sequence ID" value="NZ_CP108482.1"/>
</dbReference>
<feature type="compositionally biased region" description="Basic and acidic residues" evidence="1">
    <location>
        <begin position="285"/>
        <end position="297"/>
    </location>
</feature>
<proteinExistence type="predicted"/>